<name>A0ABV9YW48_9HYPH</name>
<gene>
    <name evidence="1" type="ORF">ACFPFW_03165</name>
</gene>
<sequence>MHRYSSETLVFRRPFVLSGEMCPPGTYDFENEEELIEGANFTAYRSVRTQVKIHRDGFTEILKVRPGDLARAVAKDRL</sequence>
<reference evidence="2" key="1">
    <citation type="journal article" date="2019" name="Int. J. Syst. Evol. Microbiol.">
        <title>The Global Catalogue of Microorganisms (GCM) 10K type strain sequencing project: providing services to taxonomists for standard genome sequencing and annotation.</title>
        <authorList>
            <consortium name="The Broad Institute Genomics Platform"/>
            <consortium name="The Broad Institute Genome Sequencing Center for Infectious Disease"/>
            <person name="Wu L."/>
            <person name="Ma J."/>
        </authorList>
    </citation>
    <scope>NUCLEOTIDE SEQUENCE [LARGE SCALE GENOMIC DNA]</scope>
    <source>
        <strain evidence="2">CGMCC 1.16444</strain>
    </source>
</reference>
<keyword evidence="2" id="KW-1185">Reference proteome</keyword>
<organism evidence="1 2">
    <name type="scientific">Flaviflagellibacter deserti</name>
    <dbReference type="NCBI Taxonomy" id="2267266"/>
    <lineage>
        <taxon>Bacteria</taxon>
        <taxon>Pseudomonadati</taxon>
        <taxon>Pseudomonadota</taxon>
        <taxon>Alphaproteobacteria</taxon>
        <taxon>Hyphomicrobiales</taxon>
        <taxon>Flaviflagellibacter</taxon>
    </lineage>
</organism>
<dbReference type="RefSeq" id="WP_114958735.1">
    <property type="nucleotide sequence ID" value="NZ_JBHSJF010000002.1"/>
</dbReference>
<evidence type="ECO:0000313" key="1">
    <source>
        <dbReference type="EMBL" id="MFC5067010.1"/>
    </source>
</evidence>
<protein>
    <submittedName>
        <fullName evidence="1">Uncharacterized protein</fullName>
    </submittedName>
</protein>
<evidence type="ECO:0000313" key="2">
    <source>
        <dbReference type="Proteomes" id="UP001595796"/>
    </source>
</evidence>
<proteinExistence type="predicted"/>
<accession>A0ABV9YW48</accession>
<comment type="caution">
    <text evidence="1">The sequence shown here is derived from an EMBL/GenBank/DDBJ whole genome shotgun (WGS) entry which is preliminary data.</text>
</comment>
<dbReference type="EMBL" id="JBHSJF010000002">
    <property type="protein sequence ID" value="MFC5067010.1"/>
    <property type="molecule type" value="Genomic_DNA"/>
</dbReference>
<dbReference type="Proteomes" id="UP001595796">
    <property type="component" value="Unassembled WGS sequence"/>
</dbReference>